<gene>
    <name evidence="6" type="primary">LOC109470300</name>
</gene>
<protein>
    <submittedName>
        <fullName evidence="6">Claspin-like</fullName>
    </submittedName>
</protein>
<name>A0A6P4Y6X7_BRABE</name>
<dbReference type="PANTHER" id="PTHR14396:SF10">
    <property type="entry name" value="CLASPIN"/>
    <property type="match status" value="1"/>
</dbReference>
<reference evidence="6" key="1">
    <citation type="submission" date="2025-08" db="UniProtKB">
        <authorList>
            <consortium name="RefSeq"/>
        </authorList>
    </citation>
    <scope>IDENTIFICATION</scope>
    <source>
        <tissue evidence="6">Gonad</tissue>
    </source>
</reference>
<dbReference type="OrthoDB" id="5859781at2759"/>
<dbReference type="GO" id="GO:0005634">
    <property type="term" value="C:nucleus"/>
    <property type="evidence" value="ECO:0007669"/>
    <property type="project" value="UniProtKB-SubCell"/>
</dbReference>
<sequence length="106" mass="11829">MRYRYGSFLKKDKASLERLASAKVVDPNGPRHSKNFIFKRVSPDKPKPTTKRPQVNRSMSQVVTPSAKRPDWTAARVRTATASSPCCTEQHPAYAVKDSNPSRKAG</sequence>
<evidence type="ECO:0000313" key="5">
    <source>
        <dbReference type="Proteomes" id="UP000515135"/>
    </source>
</evidence>
<feature type="region of interest" description="Disordered" evidence="4">
    <location>
        <begin position="25"/>
        <end position="73"/>
    </location>
</feature>
<evidence type="ECO:0000256" key="3">
    <source>
        <dbReference type="ARBA" id="ARBA00023242"/>
    </source>
</evidence>
<dbReference type="RefSeq" id="XP_019624775.1">
    <property type="nucleotide sequence ID" value="XM_019769216.1"/>
</dbReference>
<evidence type="ECO:0000256" key="4">
    <source>
        <dbReference type="SAM" id="MobiDB-lite"/>
    </source>
</evidence>
<comment type="subcellular location">
    <subcellularLocation>
        <location evidence="1">Nucleus</location>
    </subcellularLocation>
</comment>
<dbReference type="KEGG" id="bbel:109470300"/>
<keyword evidence="5" id="KW-1185">Reference proteome</keyword>
<dbReference type="AlphaFoldDB" id="A0A6P4Y6X7"/>
<keyword evidence="3" id="KW-0539">Nucleus</keyword>
<keyword evidence="2" id="KW-0597">Phosphoprotein</keyword>
<feature type="compositionally biased region" description="Polar residues" evidence="4">
    <location>
        <begin position="51"/>
        <end position="64"/>
    </location>
</feature>
<evidence type="ECO:0000256" key="1">
    <source>
        <dbReference type="ARBA" id="ARBA00004123"/>
    </source>
</evidence>
<dbReference type="GO" id="GO:0033314">
    <property type="term" value="P:mitotic DNA replication checkpoint signaling"/>
    <property type="evidence" value="ECO:0007669"/>
    <property type="project" value="TreeGrafter"/>
</dbReference>
<dbReference type="Proteomes" id="UP000515135">
    <property type="component" value="Unplaced"/>
</dbReference>
<dbReference type="GO" id="GO:0007095">
    <property type="term" value="P:mitotic G2 DNA damage checkpoint signaling"/>
    <property type="evidence" value="ECO:0007669"/>
    <property type="project" value="TreeGrafter"/>
</dbReference>
<evidence type="ECO:0000256" key="2">
    <source>
        <dbReference type="ARBA" id="ARBA00022553"/>
    </source>
</evidence>
<evidence type="ECO:0000313" key="6">
    <source>
        <dbReference type="RefSeq" id="XP_019624775.1"/>
    </source>
</evidence>
<dbReference type="GeneID" id="109470300"/>
<proteinExistence type="predicted"/>
<dbReference type="GO" id="GO:0010997">
    <property type="term" value="F:anaphase-promoting complex binding"/>
    <property type="evidence" value="ECO:0007669"/>
    <property type="project" value="TreeGrafter"/>
</dbReference>
<accession>A0A6P4Y6X7</accession>
<dbReference type="InterPro" id="IPR024146">
    <property type="entry name" value="Claspin"/>
</dbReference>
<dbReference type="PANTHER" id="PTHR14396">
    <property type="entry name" value="CLASPIN"/>
    <property type="match status" value="1"/>
</dbReference>
<organism evidence="5 6">
    <name type="scientific">Branchiostoma belcheri</name>
    <name type="common">Amphioxus</name>
    <dbReference type="NCBI Taxonomy" id="7741"/>
    <lineage>
        <taxon>Eukaryota</taxon>
        <taxon>Metazoa</taxon>
        <taxon>Chordata</taxon>
        <taxon>Cephalochordata</taxon>
        <taxon>Leptocardii</taxon>
        <taxon>Amphioxiformes</taxon>
        <taxon>Branchiostomatidae</taxon>
        <taxon>Branchiostoma</taxon>
    </lineage>
</organism>